<dbReference type="AlphaFoldDB" id="A0A8W8LLM8"/>
<keyword evidence="3 5" id="KW-1015">Disulfide bond</keyword>
<evidence type="ECO:0000256" key="2">
    <source>
        <dbReference type="ARBA" id="ARBA00022525"/>
    </source>
</evidence>
<evidence type="ECO:0000256" key="6">
    <source>
        <dbReference type="SAM" id="MobiDB-lite"/>
    </source>
</evidence>
<dbReference type="PANTHER" id="PTHR11844:SF33">
    <property type="entry name" value="TISSUE INHIBITOR OF METALLOPROTEINASE"/>
    <property type="match status" value="1"/>
</dbReference>
<evidence type="ECO:0000313" key="9">
    <source>
        <dbReference type="EnsemblMetazoa" id="G28658.1:cds"/>
    </source>
</evidence>
<comment type="subcellular location">
    <subcellularLocation>
        <location evidence="1">Secreted</location>
    </subcellularLocation>
</comment>
<evidence type="ECO:0000259" key="8">
    <source>
        <dbReference type="PROSITE" id="PS50189"/>
    </source>
</evidence>
<dbReference type="GO" id="GO:0051045">
    <property type="term" value="P:negative regulation of membrane protein ectodomain proteolysis"/>
    <property type="evidence" value="ECO:0007669"/>
    <property type="project" value="TreeGrafter"/>
</dbReference>
<keyword evidence="4" id="KW-0479">Metal-binding</keyword>
<keyword evidence="4" id="KW-0862">Zinc</keyword>
<dbReference type="InterPro" id="IPR001134">
    <property type="entry name" value="Netrin_domain"/>
</dbReference>
<dbReference type="InterPro" id="IPR001820">
    <property type="entry name" value="TIMP"/>
</dbReference>
<dbReference type="SUPFAM" id="SSF50242">
    <property type="entry name" value="TIMP-like"/>
    <property type="match status" value="1"/>
</dbReference>
<dbReference type="PANTHER" id="PTHR11844">
    <property type="entry name" value="METALLOPROTEASE INHIBITOR"/>
    <property type="match status" value="1"/>
</dbReference>
<dbReference type="GO" id="GO:0008191">
    <property type="term" value="F:metalloendopeptidase inhibitor activity"/>
    <property type="evidence" value="ECO:0007669"/>
    <property type="project" value="InterPro"/>
</dbReference>
<feature type="chain" id="PRO_5036451287" description="NTR domain-containing protein" evidence="7">
    <location>
        <begin position="20"/>
        <end position="208"/>
    </location>
</feature>
<dbReference type="GO" id="GO:0046872">
    <property type="term" value="F:metal ion binding"/>
    <property type="evidence" value="ECO:0007669"/>
    <property type="project" value="UniProtKB-KW"/>
</dbReference>
<keyword evidence="2" id="KW-0964">Secreted</keyword>
<evidence type="ECO:0000256" key="4">
    <source>
        <dbReference type="PIRSR" id="PIRSR601820-1"/>
    </source>
</evidence>
<evidence type="ECO:0000256" key="5">
    <source>
        <dbReference type="PIRSR" id="PIRSR601820-3"/>
    </source>
</evidence>
<dbReference type="Gene3D" id="2.40.50.120">
    <property type="match status" value="1"/>
</dbReference>
<feature type="region of interest" description="Disordered" evidence="6">
    <location>
        <begin position="150"/>
        <end position="208"/>
    </location>
</feature>
<feature type="domain" description="NTR" evidence="8">
    <location>
        <begin position="20"/>
        <end position="134"/>
    </location>
</feature>
<reference evidence="9" key="1">
    <citation type="submission" date="2022-08" db="UniProtKB">
        <authorList>
            <consortium name="EnsemblMetazoa"/>
        </authorList>
    </citation>
    <scope>IDENTIFICATION</scope>
    <source>
        <strain evidence="9">05x7-T-G4-1.051#20</strain>
    </source>
</reference>
<name>A0A8W8LLM8_MAGGI</name>
<evidence type="ECO:0000256" key="1">
    <source>
        <dbReference type="ARBA" id="ARBA00004613"/>
    </source>
</evidence>
<feature type="disulfide bond" evidence="5">
    <location>
        <begin position="22"/>
        <end position="115"/>
    </location>
</feature>
<dbReference type="Pfam" id="PF00965">
    <property type="entry name" value="TIMP"/>
    <property type="match status" value="1"/>
</dbReference>
<organism evidence="9 10">
    <name type="scientific">Magallana gigas</name>
    <name type="common">Pacific oyster</name>
    <name type="synonym">Crassostrea gigas</name>
    <dbReference type="NCBI Taxonomy" id="29159"/>
    <lineage>
        <taxon>Eukaryota</taxon>
        <taxon>Metazoa</taxon>
        <taxon>Spiralia</taxon>
        <taxon>Lophotrochozoa</taxon>
        <taxon>Mollusca</taxon>
        <taxon>Bivalvia</taxon>
        <taxon>Autobranchia</taxon>
        <taxon>Pteriomorphia</taxon>
        <taxon>Ostreida</taxon>
        <taxon>Ostreoidea</taxon>
        <taxon>Ostreidae</taxon>
        <taxon>Magallana</taxon>
    </lineage>
</organism>
<dbReference type="EnsemblMetazoa" id="G28658.1">
    <property type="protein sequence ID" value="G28658.1:cds"/>
    <property type="gene ID" value="G28658"/>
</dbReference>
<sequence length="208" mass="23635">MKCLLLLCVVSVSLYISEACTCLPQPPNGCKSDYSIVGCVLKVKKVGKTQAAQFIYTVAVRRVFKGAKYSKLKRGRVVTIKSAVSSAACGVSLKPKATYVISGSSRGNILRTNSCQFVRLWKSIPLKKRKSLYCKKPQVYGKKQYIFGRKRNQKRYGRRQGKRYGKGYGRRRSKGYGRRRGKGYGRRRERFWKNGGRKGKRSGNKGYY</sequence>
<feature type="binding site" evidence="4">
    <location>
        <position position="20"/>
    </location>
    <ligand>
        <name>Zn(2+)</name>
        <dbReference type="ChEBI" id="CHEBI:29105"/>
        <note>ligand shared with metalloproteinase partner</note>
    </ligand>
</feature>
<proteinExistence type="predicted"/>
<keyword evidence="7" id="KW-0732">Signal</keyword>
<dbReference type="InterPro" id="IPR008993">
    <property type="entry name" value="TIMP-like_OB-fold"/>
</dbReference>
<keyword evidence="10" id="KW-1185">Reference proteome</keyword>
<dbReference type="SMART" id="SM00206">
    <property type="entry name" value="NTR"/>
    <property type="match status" value="1"/>
</dbReference>
<dbReference type="GO" id="GO:0005615">
    <property type="term" value="C:extracellular space"/>
    <property type="evidence" value="ECO:0007669"/>
    <property type="project" value="TreeGrafter"/>
</dbReference>
<evidence type="ECO:0000313" key="10">
    <source>
        <dbReference type="Proteomes" id="UP000005408"/>
    </source>
</evidence>
<dbReference type="Proteomes" id="UP000005408">
    <property type="component" value="Unassembled WGS sequence"/>
</dbReference>
<feature type="signal peptide" evidence="7">
    <location>
        <begin position="1"/>
        <end position="19"/>
    </location>
</feature>
<evidence type="ECO:0000256" key="7">
    <source>
        <dbReference type="SAM" id="SignalP"/>
    </source>
</evidence>
<dbReference type="GO" id="GO:0002020">
    <property type="term" value="F:protease binding"/>
    <property type="evidence" value="ECO:0007669"/>
    <property type="project" value="TreeGrafter"/>
</dbReference>
<dbReference type="GO" id="GO:0031012">
    <property type="term" value="C:extracellular matrix"/>
    <property type="evidence" value="ECO:0007669"/>
    <property type="project" value="TreeGrafter"/>
</dbReference>
<protein>
    <recommendedName>
        <fullName evidence="8">NTR domain-containing protein</fullName>
    </recommendedName>
</protein>
<evidence type="ECO:0000256" key="3">
    <source>
        <dbReference type="ARBA" id="ARBA00023157"/>
    </source>
</evidence>
<accession>A0A8W8LLM8</accession>
<dbReference type="PROSITE" id="PS50189">
    <property type="entry name" value="NTR"/>
    <property type="match status" value="1"/>
</dbReference>
<feature type="disulfide bond" evidence="5">
    <location>
        <begin position="20"/>
        <end position="89"/>
    </location>
</feature>